<dbReference type="Proteomes" id="UP000697297">
    <property type="component" value="Unassembled WGS sequence"/>
</dbReference>
<keyword evidence="2" id="KW-1185">Reference proteome</keyword>
<accession>A0ABQ7RFB2</accession>
<gene>
    <name evidence="1" type="ORF">KL946_003266</name>
</gene>
<reference evidence="1 2" key="1">
    <citation type="journal article" date="2021" name="G3 (Bethesda)">
        <title>Genomic diversity, chromosomal rearrangements, and interspecies hybridization in the ogataea polymorpha species complex.</title>
        <authorList>
            <person name="Hanson S.J."/>
            <person name="Cinneide E.O."/>
            <person name="Salzberg L.I."/>
            <person name="Wolfe K.H."/>
            <person name="McGowan J."/>
            <person name="Fitzpatrick D.A."/>
            <person name="Matlin K."/>
        </authorList>
    </citation>
    <scope>NUCLEOTIDE SEQUENCE [LARGE SCALE GENOMIC DNA]</scope>
    <source>
        <strain evidence="1">81-436-3</strain>
    </source>
</reference>
<evidence type="ECO:0000313" key="1">
    <source>
        <dbReference type="EMBL" id="KAG7764586.1"/>
    </source>
</evidence>
<comment type="caution">
    <text evidence="1">The sequence shown here is derived from an EMBL/GenBank/DDBJ whole genome shotgun (WGS) entry which is preliminary data.</text>
</comment>
<proteinExistence type="predicted"/>
<protein>
    <submittedName>
        <fullName evidence="1">Uncharacterized protein</fullName>
    </submittedName>
</protein>
<evidence type="ECO:0000313" key="2">
    <source>
        <dbReference type="Proteomes" id="UP000697297"/>
    </source>
</evidence>
<dbReference type="EMBL" id="JAHLUN010000008">
    <property type="protein sequence ID" value="KAG7764586.1"/>
    <property type="molecule type" value="Genomic_DNA"/>
</dbReference>
<name>A0ABQ7RFB2_9ASCO</name>
<organism evidence="1 2">
    <name type="scientific">Ogataea haglerorum</name>
    <dbReference type="NCBI Taxonomy" id="1937702"/>
    <lineage>
        <taxon>Eukaryota</taxon>
        <taxon>Fungi</taxon>
        <taxon>Dikarya</taxon>
        <taxon>Ascomycota</taxon>
        <taxon>Saccharomycotina</taxon>
        <taxon>Pichiomycetes</taxon>
        <taxon>Pichiales</taxon>
        <taxon>Pichiaceae</taxon>
        <taxon>Ogataea</taxon>
    </lineage>
</organism>
<sequence length="143" mass="16652">MKTSIPRLNGIQSIKNTLLTVDRDMLTQLAHSGTIGMRKRSSWWGTRLNTMIPDAIVRKEVDLMFFVRHLDGDQCHERINQFDKLVGTDWRLSKVFNDYLDPFDRHDRATCVSELPRYIVVEQRLEGLEKLVRVDVREPGNGL</sequence>